<name>A0A0C2WKG2_9LACO</name>
<dbReference type="Proteomes" id="UP000050269">
    <property type="component" value="Unassembled WGS sequence"/>
</dbReference>
<organism evidence="1 2">
    <name type="scientific">Apilactobacillus kunkeei</name>
    <dbReference type="NCBI Taxonomy" id="148814"/>
    <lineage>
        <taxon>Bacteria</taxon>
        <taxon>Bacillati</taxon>
        <taxon>Bacillota</taxon>
        <taxon>Bacilli</taxon>
        <taxon>Lactobacillales</taxon>
        <taxon>Lactobacillaceae</taxon>
        <taxon>Apilactobacillus</taxon>
    </lineage>
</organism>
<evidence type="ECO:0000313" key="2">
    <source>
        <dbReference type="Proteomes" id="UP000050269"/>
    </source>
</evidence>
<sequence length="165" mass="19241">MKESLFIKLVKYFYGIGKPFDEFARDVINDAGNKIAMGLMVYLLMSAYALMVLIRWFSPMNVVSGVIMADIFVHLIASAYMSRIIRKNKLDCYEFDNEEERKIYGKRFIISRIFTTVLTLSLAMYPISVWFRYLGMSESIFPSFIGCFIGILVAIYTQYCRQFKK</sequence>
<gene>
    <name evidence="1" type="ORF">RZ78_01590</name>
</gene>
<accession>A0A0C2WKG2</accession>
<dbReference type="RefSeq" id="WP_041153157.1">
    <property type="nucleotide sequence ID" value="NZ_CP180194.1"/>
</dbReference>
<comment type="caution">
    <text evidence="1">The sequence shown here is derived from an EMBL/GenBank/DDBJ whole genome shotgun (WGS) entry which is preliminary data.</text>
</comment>
<dbReference type="Pfam" id="PF11683">
    <property type="entry name" value="DUF3278"/>
    <property type="match status" value="1"/>
</dbReference>
<protein>
    <submittedName>
        <fullName evidence="1">Uncharacterized protein</fullName>
    </submittedName>
</protein>
<dbReference type="AlphaFoldDB" id="A0A0C2WKG2"/>
<dbReference type="PATRIC" id="fig|148814.13.peg.1295"/>
<proteinExistence type="predicted"/>
<dbReference type="InterPro" id="IPR021697">
    <property type="entry name" value="DUF3278"/>
</dbReference>
<dbReference type="EMBL" id="JXDF01000030">
    <property type="protein sequence ID" value="KPN79521.1"/>
    <property type="molecule type" value="Genomic_DNA"/>
</dbReference>
<reference evidence="1 2" key="1">
    <citation type="journal article" date="2015" name="Genome Biol. Evol.">
        <title>Functionally Structured Genomes in Lactobacillus kunkeei Colonizing the Honey Crop and Food Products of Honeybees and Stingless Bees.</title>
        <authorList>
            <person name="Tamarit D."/>
            <person name="Ellegaard K.M."/>
            <person name="Wikander J."/>
            <person name="Olofsson T."/>
            <person name="Vasquez A."/>
            <person name="Andersson S.G."/>
        </authorList>
    </citation>
    <scope>NUCLEOTIDE SEQUENCE [LARGE SCALE GENOMIC DNA]</scope>
    <source>
        <strain evidence="1 2">LMbo</strain>
    </source>
</reference>
<evidence type="ECO:0000313" key="1">
    <source>
        <dbReference type="EMBL" id="KPN79521.1"/>
    </source>
</evidence>